<dbReference type="PANTHER" id="PTHR43235">
    <property type="entry name" value="GLUTAMINE AMIDOTRANSFERASE PB2B2.05-RELATED"/>
    <property type="match status" value="1"/>
</dbReference>
<dbReference type="AlphaFoldDB" id="A0AAN9IIW3"/>
<evidence type="ECO:0000313" key="1">
    <source>
        <dbReference type="EMBL" id="KAK7280434.1"/>
    </source>
</evidence>
<dbReference type="GO" id="GO:0016811">
    <property type="term" value="F:hydrolase activity, acting on carbon-nitrogen (but not peptide) bonds, in linear amides"/>
    <property type="evidence" value="ECO:0007669"/>
    <property type="project" value="InterPro"/>
</dbReference>
<proteinExistence type="predicted"/>
<dbReference type="Gene3D" id="3.40.50.880">
    <property type="match status" value="1"/>
</dbReference>
<dbReference type="SUPFAM" id="SSF52317">
    <property type="entry name" value="Class I glutamine amidotransferase-like"/>
    <property type="match status" value="1"/>
</dbReference>
<protein>
    <submittedName>
        <fullName evidence="1">Uncharacterized protein</fullName>
    </submittedName>
</protein>
<organism evidence="1 2">
    <name type="scientific">Clitoria ternatea</name>
    <name type="common">Butterfly pea</name>
    <dbReference type="NCBI Taxonomy" id="43366"/>
    <lineage>
        <taxon>Eukaryota</taxon>
        <taxon>Viridiplantae</taxon>
        <taxon>Streptophyta</taxon>
        <taxon>Embryophyta</taxon>
        <taxon>Tracheophyta</taxon>
        <taxon>Spermatophyta</taxon>
        <taxon>Magnoliopsida</taxon>
        <taxon>eudicotyledons</taxon>
        <taxon>Gunneridae</taxon>
        <taxon>Pentapetalae</taxon>
        <taxon>rosids</taxon>
        <taxon>fabids</taxon>
        <taxon>Fabales</taxon>
        <taxon>Fabaceae</taxon>
        <taxon>Papilionoideae</taxon>
        <taxon>50 kb inversion clade</taxon>
        <taxon>NPAAA clade</taxon>
        <taxon>indigoferoid/millettioid clade</taxon>
        <taxon>Phaseoleae</taxon>
        <taxon>Clitoria</taxon>
    </lineage>
</organism>
<dbReference type="InterPro" id="IPR029062">
    <property type="entry name" value="Class_I_gatase-like"/>
</dbReference>
<name>A0AAN9IIW3_CLITE</name>
<keyword evidence="2" id="KW-1185">Reference proteome</keyword>
<dbReference type="InterPro" id="IPR044668">
    <property type="entry name" value="PuuD-like"/>
</dbReference>
<dbReference type="Proteomes" id="UP001359559">
    <property type="component" value="Unassembled WGS sequence"/>
</dbReference>
<reference evidence="1 2" key="1">
    <citation type="submission" date="2024-01" db="EMBL/GenBank/DDBJ databases">
        <title>The genomes of 5 underutilized Papilionoideae crops provide insights into root nodulation and disease resistance.</title>
        <authorList>
            <person name="Yuan L."/>
        </authorList>
    </citation>
    <scope>NUCLEOTIDE SEQUENCE [LARGE SCALE GENOMIC DNA]</scope>
    <source>
        <strain evidence="1">LY-2023</strain>
        <tissue evidence="1">Leaf</tissue>
    </source>
</reference>
<sequence>MANSDFSKLLPRIWISGVHTLLESFEPIHGVLRCEELEIIRKLHPSDTSIDKEKDSIEQKLCVERNIPYLGICRGSQILNVSCGGTLYPDVEKELLGKCPEFQSDSLEDEKMEIMVNSYHHQGVKILAQRFVPIAFAPDDLEFVKAVIEYEKRVGSSTFVPRPTKLGAELALKRKVILESFSLARNIYKSDSQMVANQSSELEAGADFQQENVALSSQQENRLKQVGATIRNGSIYIHKLKMNQMREKVARTMRANMSIEQKNVMPDIPYGEMLILFSFLGLYPSLLDEGVIHTCCGIRK</sequence>
<dbReference type="EMBL" id="JAYKXN010000006">
    <property type="protein sequence ID" value="KAK7280434.1"/>
    <property type="molecule type" value="Genomic_DNA"/>
</dbReference>
<evidence type="ECO:0000313" key="2">
    <source>
        <dbReference type="Proteomes" id="UP001359559"/>
    </source>
</evidence>
<comment type="caution">
    <text evidence="1">The sequence shown here is derived from an EMBL/GenBank/DDBJ whole genome shotgun (WGS) entry which is preliminary data.</text>
</comment>
<dbReference type="GO" id="GO:0005829">
    <property type="term" value="C:cytosol"/>
    <property type="evidence" value="ECO:0007669"/>
    <property type="project" value="TreeGrafter"/>
</dbReference>
<gene>
    <name evidence="1" type="ORF">RJT34_25498</name>
</gene>
<dbReference type="InterPro" id="IPR011697">
    <property type="entry name" value="Peptidase_C26"/>
</dbReference>
<accession>A0AAN9IIW3</accession>
<dbReference type="PROSITE" id="PS51273">
    <property type="entry name" value="GATASE_TYPE_1"/>
    <property type="match status" value="1"/>
</dbReference>
<dbReference type="PANTHER" id="PTHR43235:SF1">
    <property type="entry name" value="GLUTAMINE AMIDOTRANSFERASE PB2B2.05-RELATED"/>
    <property type="match status" value="1"/>
</dbReference>
<dbReference type="Pfam" id="PF07722">
    <property type="entry name" value="Peptidase_C26"/>
    <property type="match status" value="1"/>
</dbReference>